<reference evidence="3 4" key="1">
    <citation type="submission" date="2020-02" db="EMBL/GenBank/DDBJ databases">
        <title>Acidophilic actinobacteria isolated from forest soil.</title>
        <authorList>
            <person name="Golinska P."/>
        </authorList>
    </citation>
    <scope>NUCLEOTIDE SEQUENCE [LARGE SCALE GENOMIC DNA]</scope>
    <source>
        <strain evidence="3 4">NL8</strain>
    </source>
</reference>
<sequence length="120" mass="11270">MNAVDASAGEDAMRGLIGTAFAAGEPGLPDVDDVIATVEVLGGRIRHRQRVRTGLAAGALCVAGFGMVAGIAAVAHSSGTVVLPGGGGSGGQPPPAASVSTGSGGVDSSGTSAGTTSVDP</sequence>
<keyword evidence="4" id="KW-1185">Reference proteome</keyword>
<keyword evidence="2" id="KW-0812">Transmembrane</keyword>
<dbReference type="EMBL" id="JAAFYZ010000012">
    <property type="protein sequence ID" value="MBS2546320.1"/>
    <property type="molecule type" value="Genomic_DNA"/>
</dbReference>
<keyword evidence="2" id="KW-1133">Transmembrane helix</keyword>
<evidence type="ECO:0000313" key="4">
    <source>
        <dbReference type="Proteomes" id="UP000730482"/>
    </source>
</evidence>
<protein>
    <submittedName>
        <fullName evidence="3">Uncharacterized protein</fullName>
    </submittedName>
</protein>
<evidence type="ECO:0000256" key="1">
    <source>
        <dbReference type="SAM" id="MobiDB-lite"/>
    </source>
</evidence>
<name>A0ABS5KJY1_9ACTN</name>
<dbReference type="Proteomes" id="UP000730482">
    <property type="component" value="Unassembled WGS sequence"/>
</dbReference>
<accession>A0ABS5KJY1</accession>
<dbReference type="RefSeq" id="WP_212007972.1">
    <property type="nucleotide sequence ID" value="NZ_JAAFYZ010000012.1"/>
</dbReference>
<evidence type="ECO:0000256" key="2">
    <source>
        <dbReference type="SAM" id="Phobius"/>
    </source>
</evidence>
<feature type="transmembrane region" description="Helical" evidence="2">
    <location>
        <begin position="54"/>
        <end position="75"/>
    </location>
</feature>
<feature type="region of interest" description="Disordered" evidence="1">
    <location>
        <begin position="82"/>
        <end position="120"/>
    </location>
</feature>
<keyword evidence="2" id="KW-0472">Membrane</keyword>
<comment type="caution">
    <text evidence="3">The sequence shown here is derived from an EMBL/GenBank/DDBJ whole genome shotgun (WGS) entry which is preliminary data.</text>
</comment>
<proteinExistence type="predicted"/>
<evidence type="ECO:0000313" key="3">
    <source>
        <dbReference type="EMBL" id="MBS2546320.1"/>
    </source>
</evidence>
<organism evidence="3 4">
    <name type="scientific">Catenulispora pinistramenti</name>
    <dbReference type="NCBI Taxonomy" id="2705254"/>
    <lineage>
        <taxon>Bacteria</taxon>
        <taxon>Bacillati</taxon>
        <taxon>Actinomycetota</taxon>
        <taxon>Actinomycetes</taxon>
        <taxon>Catenulisporales</taxon>
        <taxon>Catenulisporaceae</taxon>
        <taxon>Catenulispora</taxon>
    </lineage>
</organism>
<feature type="compositionally biased region" description="Low complexity" evidence="1">
    <location>
        <begin position="108"/>
        <end position="120"/>
    </location>
</feature>
<gene>
    <name evidence="3" type="ORF">KGQ19_05520</name>
</gene>